<sequence length="1073" mass="113632">MGVPRVARTRARGAIGGVAASSPFGPQLVRRPAAAGRAVGGGARRWDDDARLLLDGPGGQVRVLGGPGTGKTTLLAEAAAERIAGGVRPDQVLVVTPSRRAATDLRTAITALLTARGQALRTVREPLVRTVHSYAFAVLRIQAMLHDAPGPRLLTGPDQDAVIRELLDGDAELGARDWPERLRPALRVPGFAEELRDLLLRAAERGLGPEDLVELGKAHRRDEWVAAGVFGQQYEEVTLLQGGADSGIAHSSAPALDAAELVASAVLAFETDGDLLAAERARVRHLFVDDAQHLDPLQFRLLRTLGSAAAEFVVAGDPDQGVFSFRGADVRMLRDAEPDRTVVLRRGHRMAPAVRRAVAHLAARLPGARPRADRSTAEGGSVLVRLHASAAAEAAWVADQLRRAHLMDGVAWSDMAVLVRSATRSVPVLHRALAAAGVPVAAPGDELPLAQQPAIRPFLALLRCAADPAELDPPTAEHLLASPLGGADPLALRRLRRGLRRLEVEAGGDRSSDALLVEVLIDDDRLAALDDTESGPVRRVGALLAAARAGIGDGIGLERVLYDLWQGSGLESRWVATAGRGGPVGAQADRDLDAIVAFFHAAERYADRLPGAGVGAFVEHLVGHRIAGDTLAASAPQGEAVGVLTAHAAAGREWTVVAVPGVQEGAWPDLRLRGSLLGVERMVDVLSGVDLTEEVSATAPLLAEERRLLLVAASRARRKLLVSAVRGDEEQPSRFLAEVAGVEADDTDPVPIAKPERALVLADLVGELRQVVCDGTATPARRGLAARQLARLADAGVPGAHPDEWYGLPEMSTVVPLRDAERPVRVSPSVVELLVKCPLRWVIEKHGGADPAELAAVTGTLVHALAQAAAAGATRDELMAELDRAWAAVDAGAPWFSKREQRRVRDMVDTFLEWMAATRGELSQVAVEQAVDVRLPGGVAVSGRVDRLEADAEGNPVIVDIKTGKSPVSAEAAEENPQLAVYQLAVAYGAFEREQAPGGARLVYVAKKSRGQAVERKQAPLTEETAETWLKIVREAAQSTVGPDYVAMENPDCPRCPVRTACPLNPSGRQVTE</sequence>
<comment type="catalytic activity">
    <reaction evidence="12">
        <text>Couples ATP hydrolysis with the unwinding of duplex DNA by translocating in the 3'-5' direction.</text>
        <dbReference type="EC" id="5.6.2.4"/>
    </reaction>
</comment>
<evidence type="ECO:0000313" key="18">
    <source>
        <dbReference type="EMBL" id="MFC5287366.1"/>
    </source>
</evidence>
<dbReference type="InterPro" id="IPR027417">
    <property type="entry name" value="P-loop_NTPase"/>
</dbReference>
<protein>
    <recommendedName>
        <fullName evidence="13">DNA 3'-5' helicase</fullName>
        <ecNumber evidence="13">5.6.2.4</ecNumber>
    </recommendedName>
</protein>
<evidence type="ECO:0000256" key="6">
    <source>
        <dbReference type="ARBA" id="ARBA00022806"/>
    </source>
</evidence>
<evidence type="ECO:0000256" key="14">
    <source>
        <dbReference type="ARBA" id="ARBA00048988"/>
    </source>
</evidence>
<keyword evidence="3 15" id="KW-0547">Nucleotide-binding</keyword>
<feature type="domain" description="UvrD-like helicase ATP-binding" evidence="16">
    <location>
        <begin position="44"/>
        <end position="357"/>
    </location>
</feature>
<comment type="caution">
    <text evidence="18">The sequence shown here is derived from an EMBL/GenBank/DDBJ whole genome shotgun (WGS) entry which is preliminary data.</text>
</comment>
<dbReference type="Proteomes" id="UP001596157">
    <property type="component" value="Unassembled WGS sequence"/>
</dbReference>
<dbReference type="GO" id="GO:0004386">
    <property type="term" value="F:helicase activity"/>
    <property type="evidence" value="ECO:0007669"/>
    <property type="project" value="UniProtKB-KW"/>
</dbReference>
<evidence type="ECO:0000256" key="2">
    <source>
        <dbReference type="ARBA" id="ARBA00022722"/>
    </source>
</evidence>
<dbReference type="PROSITE" id="PS51217">
    <property type="entry name" value="UVRD_HELICASE_CTER"/>
    <property type="match status" value="1"/>
</dbReference>
<evidence type="ECO:0000313" key="19">
    <source>
        <dbReference type="Proteomes" id="UP001596157"/>
    </source>
</evidence>
<evidence type="ECO:0000256" key="9">
    <source>
        <dbReference type="ARBA" id="ARBA00023125"/>
    </source>
</evidence>
<keyword evidence="11" id="KW-0413">Isomerase</keyword>
<keyword evidence="9" id="KW-0238">DNA-binding</keyword>
<evidence type="ECO:0000256" key="13">
    <source>
        <dbReference type="ARBA" id="ARBA00034808"/>
    </source>
</evidence>
<proteinExistence type="inferred from homology"/>
<dbReference type="Pfam" id="PF12705">
    <property type="entry name" value="PDDEXK_1"/>
    <property type="match status" value="1"/>
</dbReference>
<dbReference type="InterPro" id="IPR014017">
    <property type="entry name" value="DNA_helicase_UvrD-like_C"/>
</dbReference>
<dbReference type="PANTHER" id="PTHR11070">
    <property type="entry name" value="UVRD / RECB / PCRA DNA HELICASE FAMILY MEMBER"/>
    <property type="match status" value="1"/>
</dbReference>
<dbReference type="PROSITE" id="PS51198">
    <property type="entry name" value="UVRD_HELICASE_ATP_BIND"/>
    <property type="match status" value="1"/>
</dbReference>
<dbReference type="Gene3D" id="3.90.320.10">
    <property type="match status" value="1"/>
</dbReference>
<evidence type="ECO:0000256" key="15">
    <source>
        <dbReference type="PROSITE-ProRule" id="PRU00560"/>
    </source>
</evidence>
<keyword evidence="7" id="KW-0269">Exonuclease</keyword>
<name>A0ABW0EKT8_9PSEU</name>
<evidence type="ECO:0000256" key="12">
    <source>
        <dbReference type="ARBA" id="ARBA00034617"/>
    </source>
</evidence>
<dbReference type="Pfam" id="PF00580">
    <property type="entry name" value="UvrD-helicase"/>
    <property type="match status" value="1"/>
</dbReference>
<feature type="binding site" evidence="15">
    <location>
        <begin position="65"/>
        <end position="72"/>
    </location>
    <ligand>
        <name>ATP</name>
        <dbReference type="ChEBI" id="CHEBI:30616"/>
    </ligand>
</feature>
<keyword evidence="8 15" id="KW-0067">ATP-binding</keyword>
<keyword evidence="2" id="KW-0540">Nuclease</keyword>
<keyword evidence="6 15" id="KW-0347">Helicase</keyword>
<evidence type="ECO:0000256" key="8">
    <source>
        <dbReference type="ARBA" id="ARBA00022840"/>
    </source>
</evidence>
<dbReference type="InterPro" id="IPR014016">
    <property type="entry name" value="UvrD-like_ATP-bd"/>
</dbReference>
<accession>A0ABW0EKT8</accession>
<comment type="similarity">
    <text evidence="1">Belongs to the helicase family. UvrD subfamily.</text>
</comment>
<keyword evidence="19" id="KW-1185">Reference proteome</keyword>
<evidence type="ECO:0000259" key="17">
    <source>
        <dbReference type="PROSITE" id="PS51217"/>
    </source>
</evidence>
<dbReference type="Gene3D" id="1.10.486.10">
    <property type="entry name" value="PCRA, domain 4"/>
    <property type="match status" value="1"/>
</dbReference>
<evidence type="ECO:0000256" key="5">
    <source>
        <dbReference type="ARBA" id="ARBA00022801"/>
    </source>
</evidence>
<organism evidence="18 19">
    <name type="scientific">Actinokineospora guangxiensis</name>
    <dbReference type="NCBI Taxonomy" id="1490288"/>
    <lineage>
        <taxon>Bacteria</taxon>
        <taxon>Bacillati</taxon>
        <taxon>Actinomycetota</taxon>
        <taxon>Actinomycetes</taxon>
        <taxon>Pseudonocardiales</taxon>
        <taxon>Pseudonocardiaceae</taxon>
        <taxon>Actinokineospora</taxon>
    </lineage>
</organism>
<feature type="domain" description="UvrD-like helicase C-terminal" evidence="17">
    <location>
        <begin position="352"/>
        <end position="651"/>
    </location>
</feature>
<dbReference type="InterPro" id="IPR000212">
    <property type="entry name" value="DNA_helicase_UvrD/REP"/>
</dbReference>
<dbReference type="Gene3D" id="1.10.10.160">
    <property type="match status" value="1"/>
</dbReference>
<dbReference type="Pfam" id="PF13361">
    <property type="entry name" value="UvrD_C"/>
    <property type="match status" value="1"/>
</dbReference>
<evidence type="ECO:0000256" key="4">
    <source>
        <dbReference type="ARBA" id="ARBA00022763"/>
    </source>
</evidence>
<keyword evidence="10" id="KW-0234">DNA repair</keyword>
<reference evidence="19" key="1">
    <citation type="journal article" date="2019" name="Int. J. Syst. Evol. Microbiol.">
        <title>The Global Catalogue of Microorganisms (GCM) 10K type strain sequencing project: providing services to taxonomists for standard genome sequencing and annotation.</title>
        <authorList>
            <consortium name="The Broad Institute Genomics Platform"/>
            <consortium name="The Broad Institute Genome Sequencing Center for Infectious Disease"/>
            <person name="Wu L."/>
            <person name="Ma J."/>
        </authorList>
    </citation>
    <scope>NUCLEOTIDE SEQUENCE [LARGE SCALE GENOMIC DNA]</scope>
    <source>
        <strain evidence="19">CCUG 59778</strain>
    </source>
</reference>
<dbReference type="RefSeq" id="WP_378246206.1">
    <property type="nucleotide sequence ID" value="NZ_JBHSKF010000003.1"/>
</dbReference>
<gene>
    <name evidence="18" type="ORF">ACFPM7_09915</name>
</gene>
<dbReference type="InterPro" id="IPR038726">
    <property type="entry name" value="PDDEXK_AddAB-type"/>
</dbReference>
<keyword evidence="5 15" id="KW-0378">Hydrolase</keyword>
<evidence type="ECO:0000256" key="11">
    <source>
        <dbReference type="ARBA" id="ARBA00023235"/>
    </source>
</evidence>
<dbReference type="SUPFAM" id="SSF52540">
    <property type="entry name" value="P-loop containing nucleoside triphosphate hydrolases"/>
    <property type="match status" value="1"/>
</dbReference>
<keyword evidence="4" id="KW-0227">DNA damage</keyword>
<evidence type="ECO:0000259" key="16">
    <source>
        <dbReference type="PROSITE" id="PS51198"/>
    </source>
</evidence>
<comment type="catalytic activity">
    <reaction evidence="14">
        <text>ATP + H2O = ADP + phosphate + H(+)</text>
        <dbReference type="Rhea" id="RHEA:13065"/>
        <dbReference type="ChEBI" id="CHEBI:15377"/>
        <dbReference type="ChEBI" id="CHEBI:15378"/>
        <dbReference type="ChEBI" id="CHEBI:30616"/>
        <dbReference type="ChEBI" id="CHEBI:43474"/>
        <dbReference type="ChEBI" id="CHEBI:456216"/>
        <dbReference type="EC" id="5.6.2.4"/>
    </reaction>
</comment>
<evidence type="ECO:0000256" key="10">
    <source>
        <dbReference type="ARBA" id="ARBA00023204"/>
    </source>
</evidence>
<evidence type="ECO:0000256" key="7">
    <source>
        <dbReference type="ARBA" id="ARBA00022839"/>
    </source>
</evidence>
<evidence type="ECO:0000256" key="1">
    <source>
        <dbReference type="ARBA" id="ARBA00009922"/>
    </source>
</evidence>
<dbReference type="Gene3D" id="3.40.50.300">
    <property type="entry name" value="P-loop containing nucleotide triphosphate hydrolases"/>
    <property type="match status" value="2"/>
</dbReference>
<dbReference type="InterPro" id="IPR013986">
    <property type="entry name" value="DExx_box_DNA_helicase_dom_sf"/>
</dbReference>
<dbReference type="EC" id="5.6.2.4" evidence="13"/>
<dbReference type="EMBL" id="JBHSKF010000003">
    <property type="protein sequence ID" value="MFC5287366.1"/>
    <property type="molecule type" value="Genomic_DNA"/>
</dbReference>
<dbReference type="PANTHER" id="PTHR11070:SF59">
    <property type="entry name" value="DNA 3'-5' HELICASE"/>
    <property type="match status" value="1"/>
</dbReference>
<dbReference type="InterPro" id="IPR011604">
    <property type="entry name" value="PDDEXK-like_dom_sf"/>
</dbReference>
<evidence type="ECO:0000256" key="3">
    <source>
        <dbReference type="ARBA" id="ARBA00022741"/>
    </source>
</evidence>